<dbReference type="InterPro" id="IPR027417">
    <property type="entry name" value="P-loop_NTPase"/>
</dbReference>
<dbReference type="Gene3D" id="3.40.50.300">
    <property type="entry name" value="P-loop containing nucleotide triphosphate hydrolases"/>
    <property type="match status" value="2"/>
</dbReference>
<comment type="similarity">
    <text evidence="2 9">Belongs to the RecN family.</text>
</comment>
<dbReference type="NCBIfam" id="NF008121">
    <property type="entry name" value="PRK10869.1"/>
    <property type="match status" value="1"/>
</dbReference>
<dbReference type="NCBIfam" id="TIGR00634">
    <property type="entry name" value="recN"/>
    <property type="match status" value="1"/>
</dbReference>
<dbReference type="GO" id="GO:0006281">
    <property type="term" value="P:DNA repair"/>
    <property type="evidence" value="ECO:0007669"/>
    <property type="project" value="UniProtKB-KW"/>
</dbReference>
<dbReference type="Proteomes" id="UP000537130">
    <property type="component" value="Unassembled WGS sequence"/>
</dbReference>
<keyword evidence="13" id="KW-1185">Reference proteome</keyword>
<evidence type="ECO:0000313" key="12">
    <source>
        <dbReference type="EMBL" id="MBB3046831.1"/>
    </source>
</evidence>
<dbReference type="FunFam" id="3.40.50.300:FF:000319">
    <property type="entry name" value="DNA repair protein RecN"/>
    <property type="match status" value="1"/>
</dbReference>
<dbReference type="FunFam" id="3.40.50.300:FF:000356">
    <property type="entry name" value="DNA repair protein RecN"/>
    <property type="match status" value="1"/>
</dbReference>
<dbReference type="AlphaFoldDB" id="A0A7W4Z6E9"/>
<organism evidence="12 13">
    <name type="scientific">Litorivivens lipolytica</name>
    <dbReference type="NCBI Taxonomy" id="1524264"/>
    <lineage>
        <taxon>Bacteria</taxon>
        <taxon>Pseudomonadati</taxon>
        <taxon>Pseudomonadota</taxon>
        <taxon>Gammaproteobacteria</taxon>
        <taxon>Litorivivens</taxon>
    </lineage>
</organism>
<dbReference type="GO" id="GO:0005524">
    <property type="term" value="F:ATP binding"/>
    <property type="evidence" value="ECO:0007669"/>
    <property type="project" value="UniProtKB-KW"/>
</dbReference>
<keyword evidence="6" id="KW-0067">ATP-binding</keyword>
<dbReference type="SUPFAM" id="SSF52540">
    <property type="entry name" value="P-loop containing nucleoside triphosphate hydrolases"/>
    <property type="match status" value="2"/>
</dbReference>
<dbReference type="Pfam" id="PF02463">
    <property type="entry name" value="SMC_N"/>
    <property type="match status" value="1"/>
</dbReference>
<evidence type="ECO:0000256" key="10">
    <source>
        <dbReference type="SAM" id="Coils"/>
    </source>
</evidence>
<comment type="function">
    <text evidence="1 9">May be involved in recombinational repair of damaged DNA.</text>
</comment>
<feature type="domain" description="RecF/RecN/SMC N-terminal" evidence="11">
    <location>
        <begin position="7"/>
        <end position="512"/>
    </location>
</feature>
<evidence type="ECO:0000256" key="4">
    <source>
        <dbReference type="ARBA" id="ARBA00022741"/>
    </source>
</evidence>
<dbReference type="PANTHER" id="PTHR11059:SF0">
    <property type="entry name" value="DNA REPAIR PROTEIN RECN"/>
    <property type="match status" value="1"/>
</dbReference>
<dbReference type="PANTHER" id="PTHR11059">
    <property type="entry name" value="DNA REPAIR PROTEIN RECN"/>
    <property type="match status" value="1"/>
</dbReference>
<dbReference type="InterPro" id="IPR003395">
    <property type="entry name" value="RecF/RecN/SMC_N"/>
</dbReference>
<dbReference type="InterPro" id="IPR004604">
    <property type="entry name" value="DNA_recomb/repair_RecN"/>
</dbReference>
<evidence type="ECO:0000256" key="1">
    <source>
        <dbReference type="ARBA" id="ARBA00003618"/>
    </source>
</evidence>
<evidence type="ECO:0000256" key="9">
    <source>
        <dbReference type="PIRNR" id="PIRNR003128"/>
    </source>
</evidence>
<keyword evidence="5 9" id="KW-0227">DNA damage</keyword>
<evidence type="ECO:0000256" key="5">
    <source>
        <dbReference type="ARBA" id="ARBA00022763"/>
    </source>
</evidence>
<name>A0A7W4Z6E9_9GAMM</name>
<dbReference type="GO" id="GO:0006310">
    <property type="term" value="P:DNA recombination"/>
    <property type="evidence" value="ECO:0007669"/>
    <property type="project" value="InterPro"/>
</dbReference>
<gene>
    <name evidence="12" type="ORF">FHR99_001067</name>
</gene>
<dbReference type="GO" id="GO:0043590">
    <property type="term" value="C:bacterial nucleoid"/>
    <property type="evidence" value="ECO:0007669"/>
    <property type="project" value="TreeGrafter"/>
</dbReference>
<keyword evidence="10" id="KW-0175">Coiled coil</keyword>
<evidence type="ECO:0000256" key="2">
    <source>
        <dbReference type="ARBA" id="ARBA00009441"/>
    </source>
</evidence>
<reference evidence="12 13" key="1">
    <citation type="submission" date="2020-08" db="EMBL/GenBank/DDBJ databases">
        <title>Genomic Encyclopedia of Type Strains, Phase III (KMG-III): the genomes of soil and plant-associated and newly described type strains.</title>
        <authorList>
            <person name="Whitman W."/>
        </authorList>
    </citation>
    <scope>NUCLEOTIDE SEQUENCE [LARGE SCALE GENOMIC DNA]</scope>
    <source>
        <strain evidence="12 13">CECT 8654</strain>
    </source>
</reference>
<evidence type="ECO:0000313" key="13">
    <source>
        <dbReference type="Proteomes" id="UP000537130"/>
    </source>
</evidence>
<comment type="caution">
    <text evidence="12">The sequence shown here is derived from an EMBL/GenBank/DDBJ whole genome shotgun (WGS) entry which is preliminary data.</text>
</comment>
<accession>A0A7W4Z6E9</accession>
<evidence type="ECO:0000256" key="7">
    <source>
        <dbReference type="ARBA" id="ARBA00023204"/>
    </source>
</evidence>
<evidence type="ECO:0000256" key="8">
    <source>
        <dbReference type="ARBA" id="ARBA00033408"/>
    </source>
</evidence>
<evidence type="ECO:0000256" key="3">
    <source>
        <dbReference type="ARBA" id="ARBA00021315"/>
    </source>
</evidence>
<keyword evidence="4" id="KW-0547">Nucleotide-binding</keyword>
<protein>
    <recommendedName>
        <fullName evidence="3 9">DNA repair protein RecN</fullName>
    </recommendedName>
    <alternativeName>
        <fullName evidence="8 9">Recombination protein N</fullName>
    </alternativeName>
</protein>
<proteinExistence type="inferred from homology"/>
<evidence type="ECO:0000259" key="11">
    <source>
        <dbReference type="Pfam" id="PF02463"/>
    </source>
</evidence>
<feature type="coiled-coil region" evidence="10">
    <location>
        <begin position="342"/>
        <end position="369"/>
    </location>
</feature>
<dbReference type="GO" id="GO:0009432">
    <property type="term" value="P:SOS response"/>
    <property type="evidence" value="ECO:0007669"/>
    <property type="project" value="UniProtKB-ARBA"/>
</dbReference>
<evidence type="ECO:0000256" key="6">
    <source>
        <dbReference type="ARBA" id="ARBA00022840"/>
    </source>
</evidence>
<dbReference type="PIRSF" id="PIRSF003128">
    <property type="entry name" value="RecN"/>
    <property type="match status" value="1"/>
</dbReference>
<keyword evidence="7 9" id="KW-0234">DNA repair</keyword>
<dbReference type="EMBL" id="JACHWY010000001">
    <property type="protein sequence ID" value="MBB3046831.1"/>
    <property type="molecule type" value="Genomic_DNA"/>
</dbReference>
<dbReference type="CDD" id="cd03241">
    <property type="entry name" value="ABC_RecN"/>
    <property type="match status" value="2"/>
</dbReference>
<sequence>MLTHLCIRNYAIAENLDIDLQSGMTALTGETGAGKSIMLDALGLTLGDRADAGIVRHGTDKAEVHALFDITALPAAKSWLDSRDLLDGDELMLRRVITAEGRSRAYINGQPSTLQDVRALGEYLVDIHSQHEHQSLLKKDYQRELLDICAGATDLASDVAVLARQHHKTSQQLKSLTEQSDERTARAQLLQYQLDELLALALQPGEVKALEEEQQALANAEHILNASNHALNLCKEGEVNALGILHQALSSLRGSPVKAEQQSSAEDMLQTALIQVEEASRELQHHLDRAELDPERLHQVEERLDVIYQIARKHHCRGDELLEVQERLQQELDGLQGGAGSIEGLSAELVRLEKDYRKAADSLSKKRQKAATSISKKVEAHLADLSMANCRFQIHLEPVEAGTLGNQGQEDVEFLISTNPGSKPGPLNKIASGGELSRISLAIHVVNAQAVTVPTIIFDEVDVGIGGATAEIVGTLLQQLGQTTQVLCVTHQPQVASQADHHIKVSKQSDKKSVKTQLVALNDNEKVEEIARMLGGVAITDNTLAHAREMVATAH</sequence>
<dbReference type="RefSeq" id="WP_183409494.1">
    <property type="nucleotide sequence ID" value="NZ_JACHWY010000001.1"/>
</dbReference>